<evidence type="ECO:0000313" key="3">
    <source>
        <dbReference type="Proteomes" id="UP001165080"/>
    </source>
</evidence>
<dbReference type="EMBL" id="BRXU01000012">
    <property type="protein sequence ID" value="GLC55243.1"/>
    <property type="molecule type" value="Genomic_DNA"/>
</dbReference>
<dbReference type="Proteomes" id="UP001165080">
    <property type="component" value="Unassembled WGS sequence"/>
</dbReference>
<evidence type="ECO:0000313" key="2">
    <source>
        <dbReference type="EMBL" id="GLC55243.1"/>
    </source>
</evidence>
<feature type="compositionally biased region" description="Basic residues" evidence="1">
    <location>
        <begin position="218"/>
        <end position="227"/>
    </location>
</feature>
<gene>
    <name evidence="2" type="primary">PLEST001171</name>
    <name evidence="2" type="ORF">PLESTB_000963400</name>
</gene>
<sequence>MHGPGKSLARSQRRVASQPTDTPEHKQNPPVPRTRRSCLQSDQEKHVTALPASLEPEPSHAVLPVKSRKAARSSTPVSQKQRPSAAAKKKPPARAAVKKVRFAAGPLKAPAGGPDGHPAAEGRVAKPVRILDGGLARGITVTKKDVRELELPELLGNEQYMHSMTKLKIRVGLLPAKPPSRPHASKPKKAAGRRQKREDDAAGVDAADGIGSEGTSAGRKKRRCGNS</sequence>
<comment type="caution">
    <text evidence="2">The sequence shown here is derived from an EMBL/GenBank/DDBJ whole genome shotgun (WGS) entry which is preliminary data.</text>
</comment>
<feature type="region of interest" description="Disordered" evidence="1">
    <location>
        <begin position="172"/>
        <end position="227"/>
    </location>
</feature>
<feature type="compositionally biased region" description="Basic residues" evidence="1">
    <location>
        <begin position="183"/>
        <end position="195"/>
    </location>
</feature>
<dbReference type="OrthoDB" id="549688at2759"/>
<feature type="compositionally biased region" description="Basic residues" evidence="1">
    <location>
        <begin position="87"/>
        <end position="101"/>
    </location>
</feature>
<keyword evidence="3" id="KW-1185">Reference proteome</keyword>
<reference evidence="2 3" key="1">
    <citation type="journal article" date="2023" name="Commun. Biol.">
        <title>Reorganization of the ancestral sex-determining regions during the evolution of trioecy in Pleodorina starrii.</title>
        <authorList>
            <person name="Takahashi K."/>
            <person name="Suzuki S."/>
            <person name="Kawai-Toyooka H."/>
            <person name="Yamamoto K."/>
            <person name="Hamaji T."/>
            <person name="Ootsuki R."/>
            <person name="Yamaguchi H."/>
            <person name="Kawachi M."/>
            <person name="Higashiyama T."/>
            <person name="Nozaki H."/>
        </authorList>
    </citation>
    <scope>NUCLEOTIDE SEQUENCE [LARGE SCALE GENOMIC DNA]</scope>
    <source>
        <strain evidence="2 3">NIES-4479</strain>
    </source>
</reference>
<proteinExistence type="predicted"/>
<accession>A0A9W6F3K0</accession>
<evidence type="ECO:0000256" key="1">
    <source>
        <dbReference type="SAM" id="MobiDB-lite"/>
    </source>
</evidence>
<feature type="compositionally biased region" description="Low complexity" evidence="1">
    <location>
        <begin position="102"/>
        <end position="117"/>
    </location>
</feature>
<organism evidence="2 3">
    <name type="scientific">Pleodorina starrii</name>
    <dbReference type="NCBI Taxonomy" id="330485"/>
    <lineage>
        <taxon>Eukaryota</taxon>
        <taxon>Viridiplantae</taxon>
        <taxon>Chlorophyta</taxon>
        <taxon>core chlorophytes</taxon>
        <taxon>Chlorophyceae</taxon>
        <taxon>CS clade</taxon>
        <taxon>Chlamydomonadales</taxon>
        <taxon>Volvocaceae</taxon>
        <taxon>Pleodorina</taxon>
    </lineage>
</organism>
<name>A0A9W6F3K0_9CHLO</name>
<dbReference type="AlphaFoldDB" id="A0A9W6F3K0"/>
<protein>
    <submittedName>
        <fullName evidence="2">Uncharacterized protein</fullName>
    </submittedName>
</protein>
<feature type="region of interest" description="Disordered" evidence="1">
    <location>
        <begin position="1"/>
        <end position="124"/>
    </location>
</feature>